<accession>A0AAV1WG89</accession>
<evidence type="ECO:0008006" key="3">
    <source>
        <dbReference type="Google" id="ProtNLM"/>
    </source>
</evidence>
<organism evidence="1 2">
    <name type="scientific">Lupinus luteus</name>
    <name type="common">European yellow lupine</name>
    <dbReference type="NCBI Taxonomy" id="3873"/>
    <lineage>
        <taxon>Eukaryota</taxon>
        <taxon>Viridiplantae</taxon>
        <taxon>Streptophyta</taxon>
        <taxon>Embryophyta</taxon>
        <taxon>Tracheophyta</taxon>
        <taxon>Spermatophyta</taxon>
        <taxon>Magnoliopsida</taxon>
        <taxon>eudicotyledons</taxon>
        <taxon>Gunneridae</taxon>
        <taxon>Pentapetalae</taxon>
        <taxon>rosids</taxon>
        <taxon>fabids</taxon>
        <taxon>Fabales</taxon>
        <taxon>Fabaceae</taxon>
        <taxon>Papilionoideae</taxon>
        <taxon>50 kb inversion clade</taxon>
        <taxon>genistoids sensu lato</taxon>
        <taxon>core genistoids</taxon>
        <taxon>Genisteae</taxon>
        <taxon>Lupinus</taxon>
    </lineage>
</organism>
<comment type="caution">
    <text evidence="1">The sequence shown here is derived from an EMBL/GenBank/DDBJ whole genome shotgun (WGS) entry which is preliminary data.</text>
</comment>
<dbReference type="EMBL" id="CAXHTB010000006">
    <property type="protein sequence ID" value="CAL0308218.1"/>
    <property type="molecule type" value="Genomic_DNA"/>
</dbReference>
<dbReference type="Gene3D" id="3.50.30.30">
    <property type="match status" value="1"/>
</dbReference>
<dbReference type="CDD" id="cd02120">
    <property type="entry name" value="PA_subtilisin_like"/>
    <property type="match status" value="1"/>
</dbReference>
<evidence type="ECO:0000313" key="1">
    <source>
        <dbReference type="EMBL" id="CAL0308218.1"/>
    </source>
</evidence>
<protein>
    <recommendedName>
        <fullName evidence="3">PA domain-containing protein</fullName>
    </recommendedName>
</protein>
<sequence>MVFMPITEVINFEGYSGANLFVNLPPKKSFPLILSTDAKIPNVTFQDAQVCKAETLDSSKVNCKVVICVRCGKVKSVAEGQEALSAGAIGVVKSNDDQSGNTILVEPHVLSTKNTVEL</sequence>
<evidence type="ECO:0000313" key="2">
    <source>
        <dbReference type="Proteomes" id="UP001497480"/>
    </source>
</evidence>
<name>A0AAV1WG89_LUPLU</name>
<gene>
    <name evidence="1" type="ORF">LLUT_LOCUS9278</name>
</gene>
<keyword evidence="2" id="KW-1185">Reference proteome</keyword>
<dbReference type="Proteomes" id="UP001497480">
    <property type="component" value="Unassembled WGS sequence"/>
</dbReference>
<dbReference type="AlphaFoldDB" id="A0AAV1WG89"/>
<reference evidence="1 2" key="1">
    <citation type="submission" date="2024-03" db="EMBL/GenBank/DDBJ databases">
        <authorList>
            <person name="Martinez-Hernandez J."/>
        </authorList>
    </citation>
    <scope>NUCLEOTIDE SEQUENCE [LARGE SCALE GENOMIC DNA]</scope>
</reference>
<proteinExistence type="predicted"/>